<dbReference type="InterPro" id="IPR016164">
    <property type="entry name" value="FAD-linked_Oxase-like_C"/>
</dbReference>
<dbReference type="InterPro" id="IPR040165">
    <property type="entry name" value="Diminuto-like"/>
</dbReference>
<dbReference type="SUPFAM" id="SSF55103">
    <property type="entry name" value="FAD-linked oxidases, C-terminal domain"/>
    <property type="match status" value="1"/>
</dbReference>
<evidence type="ECO:0000313" key="11">
    <source>
        <dbReference type="Proteomes" id="UP000438448"/>
    </source>
</evidence>
<evidence type="ECO:0000256" key="2">
    <source>
        <dbReference type="ARBA" id="ARBA00012405"/>
    </source>
</evidence>
<evidence type="ECO:0000259" key="9">
    <source>
        <dbReference type="PROSITE" id="PS51387"/>
    </source>
</evidence>
<evidence type="ECO:0000256" key="6">
    <source>
        <dbReference type="ARBA" id="ARBA00022989"/>
    </source>
</evidence>
<protein>
    <recommendedName>
        <fullName evidence="2">Delta(24)-sterol reductase</fullName>
        <ecNumber evidence="2">1.3.1.72</ecNumber>
    </recommendedName>
</protein>
<dbReference type="GO" id="GO:0050614">
    <property type="term" value="F:Delta24-sterol reductase activity"/>
    <property type="evidence" value="ECO:0007669"/>
    <property type="project" value="UniProtKB-EC"/>
</dbReference>
<evidence type="ECO:0000256" key="8">
    <source>
        <dbReference type="ARBA" id="ARBA00023136"/>
    </source>
</evidence>
<organism evidence="10 11">
    <name type="scientific">Nocardia macrotermitis</name>
    <dbReference type="NCBI Taxonomy" id="2585198"/>
    <lineage>
        <taxon>Bacteria</taxon>
        <taxon>Bacillati</taxon>
        <taxon>Actinomycetota</taxon>
        <taxon>Actinomycetes</taxon>
        <taxon>Mycobacteriales</taxon>
        <taxon>Nocardiaceae</taxon>
        <taxon>Nocardia</taxon>
    </lineage>
</organism>
<dbReference type="AlphaFoldDB" id="A0A7K0CWI3"/>
<accession>A0A7K0CWI3</accession>
<keyword evidence="8" id="KW-0472">Membrane</keyword>
<name>A0A7K0CWI3_9NOCA</name>
<dbReference type="Pfam" id="PF01565">
    <property type="entry name" value="FAD_binding_4"/>
    <property type="match status" value="1"/>
</dbReference>
<sequence length="476" mass="53786">MSLLGKTGRAPAARESGFAAHRAGVDRLLASYRAIPRDANVRLAKKTSNLFRARAKSDAPGLDVSGLTQVISVDPVAKTADVAGMTTYEDLVAATLPYGLVPLVVPQLKTITLGGAVTGLGIESTSFRSGLPHESVLEIDILTGAGEIITATPDGEHADLFHGFPNSYGTLGYSTRLKIELEAVPPYVALRHVRFHELAELESTMARIIDEGTYDGERVDYLDGVVFTAQESYLVLGRQTDEPGPVSDYTDMDVYYRSIQHDSDTPKRDRLTIHDYIWRWDTDWFWCSRAFGTQNPRIRRMWPKQYRRSSFYWKLIALDHKYHIGDKLEARKGNPPQERVVQDIEVPIERTAEFVQWFLDEIPIEPLWLCPLRLRDRDATSRPWPLYPLDPGRTYVNVGFWSAVPTVPGQPEGAANRAIEHRVSELDGHKSLYSDSYYGEDEFAELYGGDTYTELKKRYDPDQRLLDLYSKAVQRK</sequence>
<proteinExistence type="predicted"/>
<dbReference type="SUPFAM" id="SSF56176">
    <property type="entry name" value="FAD-binding/transporter-associated domain-like"/>
    <property type="match status" value="1"/>
</dbReference>
<dbReference type="PROSITE" id="PS51387">
    <property type="entry name" value="FAD_PCMH"/>
    <property type="match status" value="1"/>
</dbReference>
<evidence type="ECO:0000256" key="4">
    <source>
        <dbReference type="ARBA" id="ARBA00022692"/>
    </source>
</evidence>
<evidence type="ECO:0000256" key="3">
    <source>
        <dbReference type="ARBA" id="ARBA00022630"/>
    </source>
</evidence>
<dbReference type="RefSeq" id="WP_319944579.1">
    <property type="nucleotide sequence ID" value="NZ_WEGK01000002.1"/>
</dbReference>
<dbReference type="Proteomes" id="UP000438448">
    <property type="component" value="Unassembled WGS sequence"/>
</dbReference>
<dbReference type="PANTHER" id="PTHR10801">
    <property type="entry name" value="24-DEHYDROCHOLESTEROL REDUCTASE"/>
    <property type="match status" value="1"/>
</dbReference>
<keyword evidence="3" id="KW-0285">Flavoprotein</keyword>
<dbReference type="EC" id="1.3.1.72" evidence="2"/>
<dbReference type="InterPro" id="IPR016166">
    <property type="entry name" value="FAD-bd_PCMH"/>
</dbReference>
<feature type="domain" description="FAD-binding PCMH-type" evidence="9">
    <location>
        <begin position="7"/>
        <end position="184"/>
    </location>
</feature>
<keyword evidence="5" id="KW-0274">FAD</keyword>
<comment type="subcellular location">
    <subcellularLocation>
        <location evidence="1">Membrane</location>
        <topology evidence="1">Single-pass membrane protein</topology>
    </subcellularLocation>
</comment>
<evidence type="ECO:0000313" key="10">
    <source>
        <dbReference type="EMBL" id="MQY17856.1"/>
    </source>
</evidence>
<dbReference type="InterPro" id="IPR006094">
    <property type="entry name" value="Oxid_FAD_bind_N"/>
</dbReference>
<keyword evidence="11" id="KW-1185">Reference proteome</keyword>
<dbReference type="InterPro" id="IPR036318">
    <property type="entry name" value="FAD-bd_PCMH-like_sf"/>
</dbReference>
<dbReference type="Gene3D" id="3.30.465.10">
    <property type="match status" value="1"/>
</dbReference>
<evidence type="ECO:0000256" key="1">
    <source>
        <dbReference type="ARBA" id="ARBA00004167"/>
    </source>
</evidence>
<dbReference type="GO" id="GO:0071949">
    <property type="term" value="F:FAD binding"/>
    <property type="evidence" value="ECO:0007669"/>
    <property type="project" value="InterPro"/>
</dbReference>
<dbReference type="InterPro" id="IPR016169">
    <property type="entry name" value="FAD-bd_PCMH_sub2"/>
</dbReference>
<reference evidence="10 11" key="1">
    <citation type="submission" date="2019-10" db="EMBL/GenBank/DDBJ databases">
        <title>Nocardia macrotermitis sp. nov. and Nocardia aurantia sp. nov., isolated from the gut of fungus growing-termite Macrotermes natalensis.</title>
        <authorList>
            <person name="Benndorf R."/>
            <person name="Schwitalla J."/>
            <person name="Martin K."/>
            <person name="De Beer W."/>
            <person name="Kaster A.-K."/>
            <person name="Vollmers J."/>
            <person name="Poulsen M."/>
            <person name="Beemelmanns C."/>
        </authorList>
    </citation>
    <scope>NUCLEOTIDE SEQUENCE [LARGE SCALE GENOMIC DNA]</scope>
    <source>
        <strain evidence="10 11">RB20</strain>
    </source>
</reference>
<dbReference type="GO" id="GO:0016020">
    <property type="term" value="C:membrane"/>
    <property type="evidence" value="ECO:0007669"/>
    <property type="project" value="UniProtKB-SubCell"/>
</dbReference>
<keyword evidence="6" id="KW-1133">Transmembrane helix</keyword>
<gene>
    <name evidence="10" type="ORF">NRB20_09230</name>
</gene>
<dbReference type="PANTHER" id="PTHR10801:SF0">
    <property type="entry name" value="DELTA(24)-STEROL REDUCTASE"/>
    <property type="match status" value="1"/>
</dbReference>
<dbReference type="EMBL" id="WEGK01000002">
    <property type="protein sequence ID" value="MQY17856.1"/>
    <property type="molecule type" value="Genomic_DNA"/>
</dbReference>
<evidence type="ECO:0000256" key="7">
    <source>
        <dbReference type="ARBA" id="ARBA00023002"/>
    </source>
</evidence>
<evidence type="ECO:0000256" key="5">
    <source>
        <dbReference type="ARBA" id="ARBA00022827"/>
    </source>
</evidence>
<keyword evidence="4" id="KW-0812">Transmembrane</keyword>
<comment type="caution">
    <text evidence="10">The sequence shown here is derived from an EMBL/GenBank/DDBJ whole genome shotgun (WGS) entry which is preliminary data.</text>
</comment>
<keyword evidence="7" id="KW-0560">Oxidoreductase</keyword>